<evidence type="ECO:0000313" key="3">
    <source>
        <dbReference type="Proteomes" id="UP000746747"/>
    </source>
</evidence>
<proteinExistence type="predicted"/>
<reference evidence="2" key="1">
    <citation type="submission" date="2021-09" db="EMBL/GenBank/DDBJ databases">
        <authorList>
            <consortium name="Pathogen Informatics"/>
        </authorList>
    </citation>
    <scope>NUCLEOTIDE SEQUENCE</scope>
</reference>
<gene>
    <name evidence="2" type="ORF">CJOHNSTONI_LOCUS10344</name>
</gene>
<comment type="caution">
    <text evidence="2">The sequence shown here is derived from an EMBL/GenBank/DDBJ whole genome shotgun (WGS) entry which is preliminary data.</text>
</comment>
<feature type="compositionally biased region" description="Polar residues" evidence="1">
    <location>
        <begin position="7"/>
        <end position="23"/>
    </location>
</feature>
<name>A0A8J2MUZ2_9BILA</name>
<accession>A0A8J2MUZ2</accession>
<organism evidence="2 3">
    <name type="scientific">Cercopithifilaria johnstoni</name>
    <dbReference type="NCBI Taxonomy" id="2874296"/>
    <lineage>
        <taxon>Eukaryota</taxon>
        <taxon>Metazoa</taxon>
        <taxon>Ecdysozoa</taxon>
        <taxon>Nematoda</taxon>
        <taxon>Chromadorea</taxon>
        <taxon>Rhabditida</taxon>
        <taxon>Spirurina</taxon>
        <taxon>Spiruromorpha</taxon>
        <taxon>Filarioidea</taxon>
        <taxon>Onchocercidae</taxon>
        <taxon>Cercopithifilaria</taxon>
    </lineage>
</organism>
<dbReference type="Proteomes" id="UP000746747">
    <property type="component" value="Unassembled WGS sequence"/>
</dbReference>
<evidence type="ECO:0000313" key="2">
    <source>
        <dbReference type="EMBL" id="CAG9540874.1"/>
    </source>
</evidence>
<dbReference type="AlphaFoldDB" id="A0A8J2MUZ2"/>
<sequence>MAGGTTAGQRENSQGTTQTTTKPNPFGSLSSALGIGLSLLASRFLGRNFSYSHYPYYNGYVGYSWYRPTYYYYDHYPYYYYNYRG</sequence>
<evidence type="ECO:0000256" key="1">
    <source>
        <dbReference type="SAM" id="MobiDB-lite"/>
    </source>
</evidence>
<dbReference type="EMBL" id="CAKAEH010002044">
    <property type="protein sequence ID" value="CAG9540874.1"/>
    <property type="molecule type" value="Genomic_DNA"/>
</dbReference>
<keyword evidence="3" id="KW-1185">Reference proteome</keyword>
<protein>
    <submittedName>
        <fullName evidence="2">Uncharacterized protein</fullName>
    </submittedName>
</protein>
<feature type="region of interest" description="Disordered" evidence="1">
    <location>
        <begin position="1"/>
        <end position="25"/>
    </location>
</feature>